<feature type="transmembrane region" description="Helical" evidence="2">
    <location>
        <begin position="194"/>
        <end position="212"/>
    </location>
</feature>
<keyword evidence="2" id="KW-1133">Transmembrane helix</keyword>
<feature type="compositionally biased region" description="Low complexity" evidence="1">
    <location>
        <begin position="307"/>
        <end position="327"/>
    </location>
</feature>
<dbReference type="Pfam" id="PF03703">
    <property type="entry name" value="bPH_2"/>
    <property type="match status" value="2"/>
</dbReference>
<feature type="transmembrane region" description="Helical" evidence="2">
    <location>
        <begin position="171"/>
        <end position="188"/>
    </location>
</feature>
<feature type="transmembrane region" description="Helical" evidence="2">
    <location>
        <begin position="557"/>
        <end position="574"/>
    </location>
</feature>
<feature type="domain" description="YdbS-like PH" evidence="3">
    <location>
        <begin position="214"/>
        <end position="295"/>
    </location>
</feature>
<reference evidence="4 5" key="1">
    <citation type="submission" date="2017-07" db="EMBL/GenBank/DDBJ databases">
        <title>Complete genome sequence of Actinoalloteichus hoggarensis DSM 45943, type strain of Actinoalloteichus hoggarensis.</title>
        <authorList>
            <person name="Ruckert C."/>
            <person name="Nouioui I."/>
            <person name="Willmese J."/>
            <person name="van Wezel G."/>
            <person name="Klenk H.-P."/>
            <person name="Kalinowski J."/>
            <person name="Zotchev S.B."/>
        </authorList>
    </citation>
    <scope>NUCLEOTIDE SEQUENCE [LARGE SCALE GENOMIC DNA]</scope>
    <source>
        <strain evidence="4 5">DSM 45943</strain>
    </source>
</reference>
<keyword evidence="5" id="KW-1185">Reference proteome</keyword>
<sequence>MTSGDAESHAAGTSRRPESGENGVRHARPGPTPGDGERSDLSGPSPDPAAAVNPDAVRDDQATPAYGIRSVGPSADGSPASPTAGSTADPWEQAPPPARPYPTGPWYPAAPRYSAGPPYPAAPAYPAGPQPAGGGFTGHPGGSAPPPPEAELIAAEQSDQRLDARMIAVKPLNEALGLLPVLILALVVQGADQWQFRLAAVVAGLLLVNGLMRWLTTRYRITEDQVVLRTGWLFRTRRAVPRERIRTVDLTARLMHRVFGLTTVKIGTGGRKGAGLSDEMTLDSVSRAEAERLRQVLLHRAAATAATASRPGADAEGVAAGDGPEADAAGRTDVEQTGTVLSRLDPRWLRFAPLTLAGLTAVGVLAGLSMQWIQELSLDEVGLIQDGLSWLDALPVGVLVGGVILALLLVSTILSLVVYAIRYWNYVLTRETDGTIRVRRGLLTTRAVSLEEKRLRGVELQEPLLLRGARAGQVNAVAVGISAVSPDSSQLLPPAPVDEAHRVAAGVSRQERSPTQTDLSRHPAAALSRRLVRAVVPTLLLAGGLWALALLGTWPSWPAWVASALIPAAVLLGVDRYRSLGHSLDSRYLVTRHGSLSRNTVALEREGIIGWNISRSVFQRSAGLVTLTATTAAGGNAYSVIDVGEQAALGIADEAVPDLLQPFLIGAESTGDGTATHQPPVGTGQVEHLNSSS</sequence>
<dbReference type="AlphaFoldDB" id="A0A221VZI8"/>
<dbReference type="Proteomes" id="UP000204221">
    <property type="component" value="Chromosome"/>
</dbReference>
<dbReference type="KEGG" id="ahg:AHOG_06445"/>
<feature type="domain" description="YdbS-like PH" evidence="3">
    <location>
        <begin position="577"/>
        <end position="644"/>
    </location>
</feature>
<accession>A0A221VZI8</accession>
<proteinExistence type="predicted"/>
<evidence type="ECO:0000313" key="4">
    <source>
        <dbReference type="EMBL" id="ASO18939.1"/>
    </source>
</evidence>
<dbReference type="PANTHER" id="PTHR34473:SF2">
    <property type="entry name" value="UPF0699 TRANSMEMBRANE PROTEIN YDBT"/>
    <property type="match status" value="1"/>
</dbReference>
<protein>
    <submittedName>
        <fullName evidence="4">Bacterial membrane flanked domain protein</fullName>
    </submittedName>
</protein>
<keyword evidence="2" id="KW-0472">Membrane</keyword>
<feature type="region of interest" description="Disordered" evidence="1">
    <location>
        <begin position="1"/>
        <end position="103"/>
    </location>
</feature>
<evidence type="ECO:0000313" key="5">
    <source>
        <dbReference type="Proteomes" id="UP000204221"/>
    </source>
</evidence>
<feature type="transmembrane region" description="Helical" evidence="2">
    <location>
        <begin position="393"/>
        <end position="421"/>
    </location>
</feature>
<evidence type="ECO:0000256" key="1">
    <source>
        <dbReference type="SAM" id="MobiDB-lite"/>
    </source>
</evidence>
<feature type="transmembrane region" description="Helical" evidence="2">
    <location>
        <begin position="531"/>
        <end position="551"/>
    </location>
</feature>
<name>A0A221VZI8_9PSEU</name>
<dbReference type="RefSeq" id="WP_245856593.1">
    <property type="nucleotide sequence ID" value="NZ_CP022521.1"/>
</dbReference>
<gene>
    <name evidence="4" type="ORF">AHOG_06445</name>
</gene>
<feature type="compositionally biased region" description="Pro residues" evidence="1">
    <location>
        <begin position="93"/>
        <end position="103"/>
    </location>
</feature>
<feature type="region of interest" description="Disordered" evidence="1">
    <location>
        <begin position="124"/>
        <end position="150"/>
    </location>
</feature>
<evidence type="ECO:0000256" key="2">
    <source>
        <dbReference type="SAM" id="Phobius"/>
    </source>
</evidence>
<feature type="region of interest" description="Disordered" evidence="1">
    <location>
        <begin position="670"/>
        <end position="693"/>
    </location>
</feature>
<feature type="region of interest" description="Disordered" evidence="1">
    <location>
        <begin position="307"/>
        <end position="331"/>
    </location>
</feature>
<dbReference type="PANTHER" id="PTHR34473">
    <property type="entry name" value="UPF0699 TRANSMEMBRANE PROTEIN YDBS"/>
    <property type="match status" value="1"/>
</dbReference>
<evidence type="ECO:0000259" key="3">
    <source>
        <dbReference type="Pfam" id="PF03703"/>
    </source>
</evidence>
<feature type="compositionally biased region" description="Gly residues" evidence="1">
    <location>
        <begin position="131"/>
        <end position="141"/>
    </location>
</feature>
<keyword evidence="2" id="KW-0812">Transmembrane</keyword>
<feature type="transmembrane region" description="Helical" evidence="2">
    <location>
        <begin position="351"/>
        <end position="373"/>
    </location>
</feature>
<dbReference type="InterPro" id="IPR005182">
    <property type="entry name" value="YdbS-like_PH"/>
</dbReference>
<dbReference type="EMBL" id="CP022521">
    <property type="protein sequence ID" value="ASO18939.1"/>
    <property type="molecule type" value="Genomic_DNA"/>
</dbReference>
<organism evidence="4 5">
    <name type="scientific">Actinoalloteichus hoggarensis</name>
    <dbReference type="NCBI Taxonomy" id="1470176"/>
    <lineage>
        <taxon>Bacteria</taxon>
        <taxon>Bacillati</taxon>
        <taxon>Actinomycetota</taxon>
        <taxon>Actinomycetes</taxon>
        <taxon>Pseudonocardiales</taxon>
        <taxon>Pseudonocardiaceae</taxon>
        <taxon>Actinoalloteichus</taxon>
    </lineage>
</organism>